<feature type="transmembrane region" description="Helical" evidence="5">
    <location>
        <begin position="118"/>
        <end position="139"/>
    </location>
</feature>
<dbReference type="GO" id="GO:0005886">
    <property type="term" value="C:plasma membrane"/>
    <property type="evidence" value="ECO:0007669"/>
    <property type="project" value="TreeGrafter"/>
</dbReference>
<feature type="transmembrane region" description="Helical" evidence="5">
    <location>
        <begin position="405"/>
        <end position="429"/>
    </location>
</feature>
<dbReference type="SUPFAM" id="SSF103473">
    <property type="entry name" value="MFS general substrate transporter"/>
    <property type="match status" value="1"/>
</dbReference>
<reference evidence="7 8" key="1">
    <citation type="submission" date="2019-01" db="EMBL/GenBank/DDBJ databases">
        <title>Pseudoxanthomonas composti sp. nov., isolated from compost.</title>
        <authorList>
            <person name="Yang G."/>
        </authorList>
    </citation>
    <scope>NUCLEOTIDE SEQUENCE [LARGE SCALE GENOMIC DNA]</scope>
    <source>
        <strain evidence="7 8">GSS15</strain>
    </source>
</reference>
<evidence type="ECO:0000256" key="2">
    <source>
        <dbReference type="ARBA" id="ARBA00022692"/>
    </source>
</evidence>
<feature type="transmembrane region" description="Helical" evidence="5">
    <location>
        <begin position="93"/>
        <end position="112"/>
    </location>
</feature>
<keyword evidence="4 5" id="KW-0472">Membrane</keyword>
<dbReference type="RefSeq" id="WP_129469547.1">
    <property type="nucleotide sequence ID" value="NZ_SAWZ01000001.1"/>
</dbReference>
<feature type="transmembrane region" description="Helical" evidence="5">
    <location>
        <begin position="218"/>
        <end position="236"/>
    </location>
</feature>
<accession>A0A4Q1K255</accession>
<dbReference type="EMBL" id="SAWZ01000001">
    <property type="protein sequence ID" value="RXR08656.1"/>
    <property type="molecule type" value="Genomic_DNA"/>
</dbReference>
<feature type="transmembrane region" description="Helical" evidence="5">
    <location>
        <begin position="62"/>
        <end position="81"/>
    </location>
</feature>
<organism evidence="7 8">
    <name type="scientific">Pseudoxanthomonas composti</name>
    <dbReference type="NCBI Taxonomy" id="2137479"/>
    <lineage>
        <taxon>Bacteria</taxon>
        <taxon>Pseudomonadati</taxon>
        <taxon>Pseudomonadota</taxon>
        <taxon>Gammaproteobacteria</taxon>
        <taxon>Lysobacterales</taxon>
        <taxon>Lysobacteraceae</taxon>
        <taxon>Pseudoxanthomonas</taxon>
    </lineage>
</organism>
<evidence type="ECO:0000256" key="3">
    <source>
        <dbReference type="ARBA" id="ARBA00022989"/>
    </source>
</evidence>
<evidence type="ECO:0000256" key="1">
    <source>
        <dbReference type="ARBA" id="ARBA00004141"/>
    </source>
</evidence>
<dbReference type="PROSITE" id="PS50850">
    <property type="entry name" value="MFS"/>
    <property type="match status" value="1"/>
</dbReference>
<feature type="transmembrane region" description="Helical" evidence="5">
    <location>
        <begin position="30"/>
        <end position="50"/>
    </location>
</feature>
<keyword evidence="2 5" id="KW-0812">Transmembrane</keyword>
<feature type="transmembrane region" description="Helical" evidence="5">
    <location>
        <begin position="347"/>
        <end position="363"/>
    </location>
</feature>
<feature type="transmembrane region" description="Helical" evidence="5">
    <location>
        <begin position="242"/>
        <end position="263"/>
    </location>
</feature>
<evidence type="ECO:0000313" key="8">
    <source>
        <dbReference type="Proteomes" id="UP000289784"/>
    </source>
</evidence>
<feature type="transmembrane region" description="Helical" evidence="5">
    <location>
        <begin position="179"/>
        <end position="197"/>
    </location>
</feature>
<evidence type="ECO:0000259" key="6">
    <source>
        <dbReference type="PROSITE" id="PS50850"/>
    </source>
</evidence>
<dbReference type="Pfam" id="PF07690">
    <property type="entry name" value="MFS_1"/>
    <property type="match status" value="1"/>
</dbReference>
<gene>
    <name evidence="7" type="ORF">EPA99_02225</name>
</gene>
<feature type="transmembrane region" description="Helical" evidence="5">
    <location>
        <begin position="369"/>
        <end position="393"/>
    </location>
</feature>
<dbReference type="OrthoDB" id="9807274at2"/>
<feature type="transmembrane region" description="Helical" evidence="5">
    <location>
        <begin position="151"/>
        <end position="173"/>
    </location>
</feature>
<feature type="transmembrane region" description="Helical" evidence="5">
    <location>
        <begin position="275"/>
        <end position="297"/>
    </location>
</feature>
<feature type="domain" description="Major facilitator superfamily (MFS) profile" evidence="6">
    <location>
        <begin position="28"/>
        <end position="459"/>
    </location>
</feature>
<feature type="transmembrane region" description="Helical" evidence="5">
    <location>
        <begin position="309"/>
        <end position="327"/>
    </location>
</feature>
<dbReference type="PANTHER" id="PTHR23501:SF154">
    <property type="entry name" value="MULTIDRUG-EFFLUX TRANSPORTER RV1634-RELATED"/>
    <property type="match status" value="1"/>
</dbReference>
<dbReference type="InterPro" id="IPR020846">
    <property type="entry name" value="MFS_dom"/>
</dbReference>
<dbReference type="GO" id="GO:0022857">
    <property type="term" value="F:transmembrane transporter activity"/>
    <property type="evidence" value="ECO:0007669"/>
    <property type="project" value="InterPro"/>
</dbReference>
<dbReference type="InterPro" id="IPR011701">
    <property type="entry name" value="MFS"/>
</dbReference>
<comment type="caution">
    <text evidence="7">The sequence shown here is derived from an EMBL/GenBank/DDBJ whole genome shotgun (WGS) entry which is preliminary data.</text>
</comment>
<dbReference type="PANTHER" id="PTHR23501">
    <property type="entry name" value="MAJOR FACILITATOR SUPERFAMILY"/>
    <property type="match status" value="1"/>
</dbReference>
<feature type="transmembrane region" description="Helical" evidence="5">
    <location>
        <begin position="435"/>
        <end position="455"/>
    </location>
</feature>
<proteinExistence type="predicted"/>
<evidence type="ECO:0000256" key="4">
    <source>
        <dbReference type="ARBA" id="ARBA00023136"/>
    </source>
</evidence>
<name>A0A4Q1K255_9GAMM</name>
<keyword evidence="3 5" id="KW-1133">Transmembrane helix</keyword>
<sequence length="466" mass="47562">MSSIATPQREDSPTAPLPSLLASEYRATTLGMVALVSLIAFEALAVAAAMPTVAQALDGLPLYALAFGGTLATSVIGLTLAGRWCDARGPAPALWLGLASFIIGLVLAGAAVSMPMLLAGRLVQGLGGGCMTVALYVLVARQYPDALRPRLFAAFSAGWVVPSLVGPALSGFIVESLGWRWVFLIVPVLALPAAWLLRPALRAAHASAGSGQPTGASTPIAWAIGAALATCLLYLGGQLHGALGLAVMLPAAVGALLCAQRLLPAGTLRGGRGLPSVIALRGLACSSFFATEAFLPLLLSRERGLSPSWAGIALSIGALGWFAGSWYQGHSRSGWSRHRFLRTGTRAMCAGLLLTFGLVWPALPIPVAIAGWALTGLGMGMISASLSVLTLALSAPHEQGRNSSALQLCEALAVAATLAIGGSLFSLLLERAPQAAYLTTFAVAGLAAVAGAWIVGRTEAHRGATA</sequence>
<dbReference type="Proteomes" id="UP000289784">
    <property type="component" value="Unassembled WGS sequence"/>
</dbReference>
<dbReference type="InterPro" id="IPR036259">
    <property type="entry name" value="MFS_trans_sf"/>
</dbReference>
<evidence type="ECO:0000313" key="7">
    <source>
        <dbReference type="EMBL" id="RXR08656.1"/>
    </source>
</evidence>
<dbReference type="AlphaFoldDB" id="A0A4Q1K255"/>
<comment type="subcellular location">
    <subcellularLocation>
        <location evidence="1">Membrane</location>
        <topology evidence="1">Multi-pass membrane protein</topology>
    </subcellularLocation>
</comment>
<dbReference type="Gene3D" id="1.20.1250.20">
    <property type="entry name" value="MFS general substrate transporter like domains"/>
    <property type="match status" value="2"/>
</dbReference>
<keyword evidence="8" id="KW-1185">Reference proteome</keyword>
<protein>
    <submittedName>
        <fullName evidence="7">MFS transporter</fullName>
    </submittedName>
</protein>
<evidence type="ECO:0000256" key="5">
    <source>
        <dbReference type="SAM" id="Phobius"/>
    </source>
</evidence>